<evidence type="ECO:0000256" key="1">
    <source>
        <dbReference type="ARBA" id="ARBA00002904"/>
    </source>
</evidence>
<accession>A0A8S1ZC43</accession>
<evidence type="ECO:0000256" key="7">
    <source>
        <dbReference type="SAM" id="SignalP"/>
    </source>
</evidence>
<dbReference type="PANTHER" id="PTHR18952">
    <property type="entry name" value="CARBONIC ANHYDRASE"/>
    <property type="match status" value="1"/>
</dbReference>
<feature type="domain" description="Alpha-carbonic anhydrase" evidence="8">
    <location>
        <begin position="33"/>
        <end position="283"/>
    </location>
</feature>
<evidence type="ECO:0000256" key="6">
    <source>
        <dbReference type="SAM" id="MobiDB-lite"/>
    </source>
</evidence>
<evidence type="ECO:0000256" key="4">
    <source>
        <dbReference type="ARBA" id="ARBA00022640"/>
    </source>
</evidence>
<feature type="compositionally biased region" description="Low complexity" evidence="6">
    <location>
        <begin position="1029"/>
        <end position="1039"/>
    </location>
</feature>
<dbReference type="AlphaFoldDB" id="A0A8S1ZC43"/>
<feature type="region of interest" description="Disordered" evidence="6">
    <location>
        <begin position="890"/>
        <end position="1100"/>
    </location>
</feature>
<feature type="compositionally biased region" description="Acidic residues" evidence="6">
    <location>
        <begin position="968"/>
        <end position="981"/>
    </location>
</feature>
<feature type="compositionally biased region" description="Basic residues" evidence="6">
    <location>
        <begin position="672"/>
        <end position="682"/>
    </location>
</feature>
<organism evidence="9 10">
    <name type="scientific">Arabidopsis arenosa</name>
    <name type="common">Sand rock-cress</name>
    <name type="synonym">Cardaminopsis arenosa</name>
    <dbReference type="NCBI Taxonomy" id="38785"/>
    <lineage>
        <taxon>Eukaryota</taxon>
        <taxon>Viridiplantae</taxon>
        <taxon>Streptophyta</taxon>
        <taxon>Embryophyta</taxon>
        <taxon>Tracheophyta</taxon>
        <taxon>Spermatophyta</taxon>
        <taxon>Magnoliopsida</taxon>
        <taxon>eudicotyledons</taxon>
        <taxon>Gunneridae</taxon>
        <taxon>Pentapetalae</taxon>
        <taxon>rosids</taxon>
        <taxon>malvids</taxon>
        <taxon>Brassicales</taxon>
        <taxon>Brassicaceae</taxon>
        <taxon>Camelineae</taxon>
        <taxon>Arabidopsis</taxon>
    </lineage>
</organism>
<feature type="signal peptide" evidence="7">
    <location>
        <begin position="1"/>
        <end position="22"/>
    </location>
</feature>
<comment type="subcellular location">
    <subcellularLocation>
        <location evidence="2">Plastid</location>
        <location evidence="2">Chloroplast stroma</location>
    </subcellularLocation>
</comment>
<dbReference type="SUPFAM" id="SSF51069">
    <property type="entry name" value="Carbonic anhydrase"/>
    <property type="match status" value="1"/>
</dbReference>
<dbReference type="EMBL" id="LR999451">
    <property type="protein sequence ID" value="CAE5956851.1"/>
    <property type="molecule type" value="Genomic_DNA"/>
</dbReference>
<dbReference type="GO" id="GO:0006730">
    <property type="term" value="P:one-carbon metabolic process"/>
    <property type="evidence" value="ECO:0007669"/>
    <property type="project" value="TreeGrafter"/>
</dbReference>
<dbReference type="Gene3D" id="3.10.200.10">
    <property type="entry name" value="Alpha carbonic anhydrase"/>
    <property type="match status" value="1"/>
</dbReference>
<comment type="similarity">
    <text evidence="3">Belongs to the alpha-class carbonic anhydrase family.</text>
</comment>
<dbReference type="PANTHER" id="PTHR18952:SF217">
    <property type="entry name" value="ALPHA CARBONIC ANHYDRASE 5-RELATED"/>
    <property type="match status" value="1"/>
</dbReference>
<evidence type="ECO:0000256" key="2">
    <source>
        <dbReference type="ARBA" id="ARBA00004470"/>
    </source>
</evidence>
<feature type="compositionally biased region" description="Acidic residues" evidence="6">
    <location>
        <begin position="1007"/>
        <end position="1020"/>
    </location>
</feature>
<feature type="compositionally biased region" description="Basic and acidic residues" evidence="6">
    <location>
        <begin position="1063"/>
        <end position="1074"/>
    </location>
</feature>
<dbReference type="InterPro" id="IPR023561">
    <property type="entry name" value="Carbonic_anhydrase_a-class"/>
</dbReference>
<evidence type="ECO:0000313" key="10">
    <source>
        <dbReference type="Proteomes" id="UP000682877"/>
    </source>
</evidence>
<dbReference type="GO" id="GO:0009570">
    <property type="term" value="C:chloroplast stroma"/>
    <property type="evidence" value="ECO:0007669"/>
    <property type="project" value="UniProtKB-SubCell"/>
</dbReference>
<dbReference type="InterPro" id="IPR001148">
    <property type="entry name" value="CA_dom"/>
</dbReference>
<feature type="region of interest" description="Disordered" evidence="6">
    <location>
        <begin position="767"/>
        <end position="868"/>
    </location>
</feature>
<evidence type="ECO:0000313" key="9">
    <source>
        <dbReference type="EMBL" id="CAE5956851.1"/>
    </source>
</evidence>
<dbReference type="Pfam" id="PF09331">
    <property type="entry name" value="DUF1985"/>
    <property type="match status" value="1"/>
</dbReference>
<feature type="region of interest" description="Disordered" evidence="6">
    <location>
        <begin position="252"/>
        <end position="301"/>
    </location>
</feature>
<keyword evidence="4" id="KW-0934">Plastid</keyword>
<dbReference type="InterPro" id="IPR041891">
    <property type="entry name" value="Alpha_CA_prokaryot-like"/>
</dbReference>
<keyword evidence="10" id="KW-1185">Reference proteome</keyword>
<proteinExistence type="inferred from homology"/>
<dbReference type="SMART" id="SM01057">
    <property type="entry name" value="Carb_anhydrase"/>
    <property type="match status" value="1"/>
</dbReference>
<sequence length="1100" mass="122542">MKISSIGCVVFLIFISITIVWSSPDNGEVEDETQFNYEKKGEKGPENWGRLKPEWAMCGKGNMQSPIDLTDKRVLIDHNLGYLRSQYLPSNATIKNRGHDIMMKFEGGNAGLGITINGTEYKLQQIHWHSPSEHTLNGKRFVLEEHMVHQSKDGRNAVVAFFYKLGKPDYFLLTLERYLKKITDTHESEEYVGMIHPRTFDFESKHYYRYIGSLTTPPCSENVIWTISKEMRTVTLKQLIMLRVTVHDMRSSAGNLKQKSPVGRSRPSVSFEDDDDPFVSAKSTPSHSNPPSRPVIPEPDREKLPKRLYATDCYPPIGRINAYSKPEYLLDLVEILEGTKELNYLRASCFGPLFQLPVRRCSFSGKLVHQMLCRGLYTKKKHELWFVFAGQPFRFSLREYAILTGLDCRPYSKRSDILKSQQIIVPKNPYWNVLIGEEHKVVLIKDIVEWLRADKMKPKKDKMDDWRRLRLALIVIVEGILVCSSQPVKASVQVVEMVSDLQRFEAFPWGRESFLLTMRMVKVSSKVSSLAGLIVKFNQSHSSTHGFPLVFQLLMLKAIPEFEKYLPNPDDTQTMGDGSITTLPPLKTFHNSNIMETELIEGLDIAPLLPCDDPPHPSINDWGDEVSDPALDYMESLIGRGYKFKRGDWRGGWRSWPPIVVDQNLKEDNVRKPKKVSFRRPNKNFEIPETSQGGPSKGKGKVTEDEDICPPKGPEGQDILYALIMEHVNAKFRELKDELIVELCRRVGVEKSLMRDELLDEIISNLRHGGKFPTPSSGDDIVPPPKKSFSPGKDKDTGGHTSVPSTEAGGHTSVPSTEASSPGTSKGTIGQTSDSTHVQIDPPAPPGPQTPSFGLDQSKGKSNTQILEEFQKQAWSEYGGLSDVLQNISQSYASPSGPTAGLFASGPSVYVPSGTGPSAFGPSDTVVSASTDASTSSPSTAGVSTPKFSGDHNPKDFQTPLPTIHEDNADEMEDEMVVDEVLDAKAAKEKFSHDHNPNDFQTPHQDIEDDETEESEDGENTDQVPVEKSVGGSVNVDVVVDCEERKEDVIGKSVGVSETAGEDVLREDKSRSGDDSSDGSHGVSDPEDVQDDEDVVQAEV</sequence>
<dbReference type="CDD" id="cd03124">
    <property type="entry name" value="alpha_CA_prokaryotic_like"/>
    <property type="match status" value="1"/>
</dbReference>
<feature type="compositionally biased region" description="Acidic residues" evidence="6">
    <location>
        <begin position="1085"/>
        <end position="1100"/>
    </location>
</feature>
<dbReference type="PROSITE" id="PS51144">
    <property type="entry name" value="ALPHA_CA_2"/>
    <property type="match status" value="1"/>
</dbReference>
<dbReference type="Proteomes" id="UP000682877">
    <property type="component" value="Chromosome 1"/>
</dbReference>
<reference evidence="9" key="1">
    <citation type="submission" date="2021-01" db="EMBL/GenBank/DDBJ databases">
        <authorList>
            <person name="Bezrukov I."/>
        </authorList>
    </citation>
    <scope>NUCLEOTIDE SEQUENCE</scope>
</reference>
<dbReference type="Pfam" id="PF00194">
    <property type="entry name" value="Carb_anhydrase"/>
    <property type="match status" value="1"/>
</dbReference>
<feature type="compositionally biased region" description="Low complexity" evidence="6">
    <location>
        <begin position="923"/>
        <end position="941"/>
    </location>
</feature>
<dbReference type="InterPro" id="IPR015410">
    <property type="entry name" value="DUF1985"/>
</dbReference>
<feature type="compositionally biased region" description="Polar residues" evidence="6">
    <location>
        <begin position="281"/>
        <end position="290"/>
    </location>
</feature>
<comment type="function">
    <text evidence="1">Reversible hydration of carbon dioxide.</text>
</comment>
<dbReference type="GO" id="GO:0004089">
    <property type="term" value="F:carbonate dehydratase activity"/>
    <property type="evidence" value="ECO:0007669"/>
    <property type="project" value="UniProtKB-EC"/>
</dbReference>
<evidence type="ECO:0000256" key="3">
    <source>
        <dbReference type="ARBA" id="ARBA00006365"/>
    </source>
</evidence>
<dbReference type="InterPro" id="IPR036398">
    <property type="entry name" value="CA_dom_sf"/>
</dbReference>
<evidence type="ECO:0000256" key="5">
    <source>
        <dbReference type="ARBA" id="ARBA00048348"/>
    </source>
</evidence>
<name>A0A8S1ZC43_ARAAE</name>
<feature type="region of interest" description="Disordered" evidence="6">
    <location>
        <begin position="672"/>
        <end position="713"/>
    </location>
</feature>
<feature type="compositionally biased region" description="Polar residues" evidence="6">
    <location>
        <begin position="813"/>
        <end position="838"/>
    </location>
</feature>
<gene>
    <name evidence="9" type="ORF">AARE701A_LOCUS608</name>
</gene>
<feature type="chain" id="PRO_5035799420" description="Alpha-carbonic anhydrase domain-containing protein" evidence="7">
    <location>
        <begin position="23"/>
        <end position="1100"/>
    </location>
</feature>
<feature type="compositionally biased region" description="Basic and acidic residues" evidence="6">
    <location>
        <begin position="982"/>
        <end position="997"/>
    </location>
</feature>
<comment type="catalytic activity">
    <reaction evidence="5">
        <text>hydrogencarbonate + H(+) = CO2 + H2O</text>
        <dbReference type="Rhea" id="RHEA:10748"/>
        <dbReference type="ChEBI" id="CHEBI:15377"/>
        <dbReference type="ChEBI" id="CHEBI:15378"/>
        <dbReference type="ChEBI" id="CHEBI:16526"/>
        <dbReference type="ChEBI" id="CHEBI:17544"/>
        <dbReference type="EC" id="4.2.1.1"/>
    </reaction>
</comment>
<protein>
    <recommendedName>
        <fullName evidence="8">Alpha-carbonic anhydrase domain-containing protein</fullName>
    </recommendedName>
</protein>
<dbReference type="GO" id="GO:0008270">
    <property type="term" value="F:zinc ion binding"/>
    <property type="evidence" value="ECO:0007669"/>
    <property type="project" value="InterPro"/>
</dbReference>
<keyword evidence="7" id="KW-0732">Signal</keyword>
<evidence type="ECO:0000259" key="8">
    <source>
        <dbReference type="PROSITE" id="PS51144"/>
    </source>
</evidence>